<dbReference type="OrthoDB" id="4636359at2759"/>
<dbReference type="EMBL" id="JAOQAZ010000008">
    <property type="protein sequence ID" value="KAJ4264359.1"/>
    <property type="molecule type" value="Genomic_DNA"/>
</dbReference>
<organism evidence="2 3">
    <name type="scientific">Fusarium torreyae</name>
    <dbReference type="NCBI Taxonomy" id="1237075"/>
    <lineage>
        <taxon>Eukaryota</taxon>
        <taxon>Fungi</taxon>
        <taxon>Dikarya</taxon>
        <taxon>Ascomycota</taxon>
        <taxon>Pezizomycotina</taxon>
        <taxon>Sordariomycetes</taxon>
        <taxon>Hypocreomycetidae</taxon>
        <taxon>Hypocreales</taxon>
        <taxon>Nectriaceae</taxon>
        <taxon>Fusarium</taxon>
    </lineage>
</organism>
<feature type="region of interest" description="Disordered" evidence="1">
    <location>
        <begin position="414"/>
        <end position="439"/>
    </location>
</feature>
<evidence type="ECO:0000313" key="3">
    <source>
        <dbReference type="Proteomes" id="UP001152049"/>
    </source>
</evidence>
<proteinExistence type="predicted"/>
<protein>
    <submittedName>
        <fullName evidence="2">Uncharacterized protein</fullName>
    </submittedName>
</protein>
<reference evidence="2" key="1">
    <citation type="submission" date="2022-09" db="EMBL/GenBank/DDBJ databases">
        <title>Fusarium specimens isolated from Avocado Roots.</title>
        <authorList>
            <person name="Stajich J."/>
            <person name="Roper C."/>
            <person name="Heimlech-Rivalta G."/>
        </authorList>
    </citation>
    <scope>NUCLEOTIDE SEQUENCE</scope>
    <source>
        <strain evidence="2">CF00136</strain>
    </source>
</reference>
<evidence type="ECO:0000256" key="1">
    <source>
        <dbReference type="SAM" id="MobiDB-lite"/>
    </source>
</evidence>
<dbReference type="Proteomes" id="UP001152049">
    <property type="component" value="Unassembled WGS sequence"/>
</dbReference>
<comment type="caution">
    <text evidence="2">The sequence shown here is derived from an EMBL/GenBank/DDBJ whole genome shotgun (WGS) entry which is preliminary data.</text>
</comment>
<name>A0A9W8S1Z5_9HYPO</name>
<sequence length="465" mass="54214">MDPFSKLPPELREKVFIQSRCKTFIPQLIQASPIMLRQYISPKAYIQRTLLALDFDDDMVQDAMAIILSHSSNISGKYGKTVQKLLRSWAHNELPNPLQARDIRLLNLLDQLHTGLLFFIEDYLTKATATFQPREYLCLPDMLSIQNNLVFKARKVTTRFDSSRLTNSERKRLLRAFLNYEFQCKANHIKVLTEFERHAVNCVKIYMCSLYGAMFAQCGDSWLPETPSSPLSTIGLLYPDVFYINPDVFYINPDVYASDMGLSGEDHFGMVWNFMRSGLDLATIFLQFATGKVQEREHLKIWFTEFYKLGYYSFPFIHSFNEFVPKNRTEEVTQRDDPGMYQLLYPLFSSACAVRKKVYQQRAWLFFDDHRFYPSLGAPWSVFPEKVQIKEELAKLLWVEGWLGDPARTRALHRSQKWHDERLGKPSENSEIGEPHDSNLDETCQYSLPNVKGGIPNRELIPFWK</sequence>
<dbReference type="AlphaFoldDB" id="A0A9W8S1Z5"/>
<gene>
    <name evidence="2" type="ORF">NW762_005557</name>
</gene>
<evidence type="ECO:0000313" key="2">
    <source>
        <dbReference type="EMBL" id="KAJ4264359.1"/>
    </source>
</evidence>
<keyword evidence="3" id="KW-1185">Reference proteome</keyword>
<accession>A0A9W8S1Z5</accession>